<dbReference type="PIRSF" id="PIRSF000136">
    <property type="entry name" value="LGO_GLO"/>
    <property type="match status" value="1"/>
</dbReference>
<gene>
    <name evidence="3" type="ORF">N4R40_08455</name>
</gene>
<evidence type="ECO:0000313" key="4">
    <source>
        <dbReference type="Proteomes" id="UP001300496"/>
    </source>
</evidence>
<dbReference type="Gene3D" id="3.30.70.2520">
    <property type="match status" value="1"/>
</dbReference>
<feature type="domain" description="FAD-binding PCMH-type" evidence="2">
    <location>
        <begin position="12"/>
        <end position="178"/>
    </location>
</feature>
<evidence type="ECO:0000313" key="3">
    <source>
        <dbReference type="EMBL" id="MCT9002394.1"/>
    </source>
</evidence>
<dbReference type="InterPro" id="IPR006094">
    <property type="entry name" value="Oxid_FAD_bind_N"/>
</dbReference>
<evidence type="ECO:0000256" key="1">
    <source>
        <dbReference type="ARBA" id="ARBA00023002"/>
    </source>
</evidence>
<dbReference type="PANTHER" id="PTHR43762">
    <property type="entry name" value="L-GULONOLACTONE OXIDASE"/>
    <property type="match status" value="1"/>
</dbReference>
<keyword evidence="1" id="KW-0560">Oxidoreductase</keyword>
<dbReference type="InterPro" id="IPR007173">
    <property type="entry name" value="ALO_C"/>
</dbReference>
<dbReference type="InterPro" id="IPR016166">
    <property type="entry name" value="FAD-bd_PCMH"/>
</dbReference>
<protein>
    <submittedName>
        <fullName evidence="3">FAD-binding protein</fullName>
    </submittedName>
</protein>
<dbReference type="Gene3D" id="3.30.70.2530">
    <property type="match status" value="1"/>
</dbReference>
<proteinExistence type="predicted"/>
<dbReference type="PANTHER" id="PTHR43762:SF1">
    <property type="entry name" value="D-ARABINONO-1,4-LACTONE OXIDASE"/>
    <property type="match status" value="1"/>
</dbReference>
<dbReference type="EMBL" id="JAODOR010000010">
    <property type="protein sequence ID" value="MCT9002394.1"/>
    <property type="molecule type" value="Genomic_DNA"/>
</dbReference>
<dbReference type="Pfam" id="PF04030">
    <property type="entry name" value="ALO"/>
    <property type="match status" value="1"/>
</dbReference>
<dbReference type="InterPro" id="IPR036318">
    <property type="entry name" value="FAD-bd_PCMH-like_sf"/>
</dbReference>
<dbReference type="Gene3D" id="3.30.465.10">
    <property type="match status" value="1"/>
</dbReference>
<reference evidence="3 4" key="1">
    <citation type="journal article" date="2024" name="Int. J. Syst. Evol. Microbiol.">
        <title>Microbacterium memoriense sp. nov., a member of the Actinomycetota from marine beach sediment of the north coast of Portugal.</title>
        <authorList>
            <person name="Santos J.D.N.D."/>
            <person name="Klimek D."/>
            <person name="Calusinska M."/>
            <person name="Lobo-da-Cunha A."/>
            <person name="Catita J."/>
            <person name="Goncalves H."/>
            <person name="Gonzalez I."/>
            <person name="Lage O.M."/>
        </authorList>
    </citation>
    <scope>NUCLEOTIDE SEQUENCE [LARGE SCALE GENOMIC DNA]</scope>
    <source>
        <strain evidence="3 4">PMIC_1C1B</strain>
    </source>
</reference>
<dbReference type="PROSITE" id="PS51387">
    <property type="entry name" value="FAD_PCMH"/>
    <property type="match status" value="1"/>
</dbReference>
<dbReference type="InterPro" id="IPR016171">
    <property type="entry name" value="Vanillyl_alc_oxidase_C-sub2"/>
</dbReference>
<accession>A0ABT2PDA1</accession>
<dbReference type="Proteomes" id="UP001300496">
    <property type="component" value="Unassembled WGS sequence"/>
</dbReference>
<name>A0ABT2PDA1_9MICO</name>
<comment type="caution">
    <text evidence="3">The sequence shown here is derived from an EMBL/GenBank/DDBJ whole genome shotgun (WGS) entry which is preliminary data.</text>
</comment>
<dbReference type="Gene3D" id="3.30.43.10">
    <property type="entry name" value="Uridine Diphospho-n-acetylenolpyruvylglucosamine Reductase, domain 2"/>
    <property type="match status" value="1"/>
</dbReference>
<dbReference type="InterPro" id="IPR016167">
    <property type="entry name" value="FAD-bd_PCMH_sub1"/>
</dbReference>
<dbReference type="Pfam" id="PF01565">
    <property type="entry name" value="FAD_binding_4"/>
    <property type="match status" value="1"/>
</dbReference>
<organism evidence="3 4">
    <name type="scientific">Microbacterium memoriense</name>
    <dbReference type="NCBI Taxonomy" id="2978350"/>
    <lineage>
        <taxon>Bacteria</taxon>
        <taxon>Bacillati</taxon>
        <taxon>Actinomycetota</taxon>
        <taxon>Actinomycetes</taxon>
        <taxon>Micrococcales</taxon>
        <taxon>Microbacteriaceae</taxon>
        <taxon>Microbacterium</taxon>
    </lineage>
</organism>
<sequence>MSLDLTNWAGNIQFRARAVLTPPAVDELRRVVASERSIRVVGSRHSFTDIADTDGVLISLEALTRADDIVVAPDRATVRVPAGIRYGDLVPTLEREGLALHNLASLPHISVAGAVQTGTHGSGDRAGSLATQVAALELVTASGDLVTITRGDEDFAGYVVGLGALGVVTHVHLDVEPAYDVAQTVYEGVTWDAALADFDTLTSAGDSVSLFTRWADADHIDQVWVKARVGHAGGDLGRFGGTPADGPRHPLPGIDPTPCTAQGGEPGRWFDRLPHFRLAFMPSSGEELQSEYLVPRRDAHAAITALRSLAEPISALLLVCEVRTIAADDLWLSGASGTETVGLHFTWRPDELGVRAFLPTLEHALPRNARPHWGKVFTMPGDEVARRYPEWERFATLRRTLDPTGRFTNAYLDRVGLG</sequence>
<evidence type="ECO:0000259" key="2">
    <source>
        <dbReference type="PROSITE" id="PS51387"/>
    </source>
</evidence>
<dbReference type="InterPro" id="IPR010031">
    <property type="entry name" value="FAD_lactone_oxidase-like"/>
</dbReference>
<dbReference type="SUPFAM" id="SSF56176">
    <property type="entry name" value="FAD-binding/transporter-associated domain-like"/>
    <property type="match status" value="1"/>
</dbReference>
<dbReference type="RefSeq" id="WP_261606933.1">
    <property type="nucleotide sequence ID" value="NZ_JAODOR010000010.1"/>
</dbReference>
<dbReference type="InterPro" id="IPR016169">
    <property type="entry name" value="FAD-bd_PCMH_sub2"/>
</dbReference>
<keyword evidence="4" id="KW-1185">Reference proteome</keyword>
<dbReference type="Gene3D" id="1.10.45.10">
    <property type="entry name" value="Vanillyl-alcohol Oxidase, Chain A, domain 4"/>
    <property type="match status" value="1"/>
</dbReference>